<evidence type="ECO:0008006" key="3">
    <source>
        <dbReference type="Google" id="ProtNLM"/>
    </source>
</evidence>
<accession>A0A089LYI4</accession>
<dbReference type="AlphaFoldDB" id="A0A089LYI4"/>
<dbReference type="Pfam" id="PF08843">
    <property type="entry name" value="AbiEii"/>
    <property type="match status" value="1"/>
</dbReference>
<organism evidence="1 2">
    <name type="scientific">Paenibacillus stellifer</name>
    <dbReference type="NCBI Taxonomy" id="169760"/>
    <lineage>
        <taxon>Bacteria</taxon>
        <taxon>Bacillati</taxon>
        <taxon>Bacillota</taxon>
        <taxon>Bacilli</taxon>
        <taxon>Bacillales</taxon>
        <taxon>Paenibacillaceae</taxon>
        <taxon>Paenibacillus</taxon>
    </lineage>
</organism>
<protein>
    <recommendedName>
        <fullName evidence="3">Nucleotidyltransferase</fullName>
    </recommendedName>
</protein>
<dbReference type="RefSeq" id="WP_038698078.1">
    <property type="nucleotide sequence ID" value="NZ_CP009286.1"/>
</dbReference>
<sequence length="214" mass="24320">MFWNVIDQTRQSVLKQILEAHPVPESYLAGGTALALLLGHRESIDFDWFTPIPFSPEQIDSSLSSRGQLMISEAKPNTFHGIFNGVQVTWLYYPRPLLDDLIVSTEMPQLKTASLQDIGVMKLIAASQRGAKKDFIDLYALEQHGVSVTSLISRLADKFSGSSINYYHIVKSLVFFEDAEVEPMPRMLHSMEWNVIKDYFIRLQKPLLDFIADL</sequence>
<dbReference type="Proteomes" id="UP000029507">
    <property type="component" value="Chromosome"/>
</dbReference>
<evidence type="ECO:0000313" key="2">
    <source>
        <dbReference type="Proteomes" id="UP000029507"/>
    </source>
</evidence>
<gene>
    <name evidence="1" type="ORF">PSTEL_20830</name>
</gene>
<evidence type="ECO:0000313" key="1">
    <source>
        <dbReference type="EMBL" id="AIQ65200.1"/>
    </source>
</evidence>
<dbReference type="HOGENOM" id="CLU_106275_1_0_9"/>
<dbReference type="STRING" id="169760.PSTEL_20830"/>
<dbReference type="EMBL" id="CP009286">
    <property type="protein sequence ID" value="AIQ65200.1"/>
    <property type="molecule type" value="Genomic_DNA"/>
</dbReference>
<reference evidence="1 2" key="1">
    <citation type="submission" date="2014-08" db="EMBL/GenBank/DDBJ databases">
        <title>Comparative genomics of the Paenibacillus odorifer group.</title>
        <authorList>
            <person name="den Bakker H.C."/>
            <person name="Tsai Y.-C."/>
            <person name="Martin N."/>
            <person name="Korlach J."/>
            <person name="Wiedmann M."/>
        </authorList>
    </citation>
    <scope>NUCLEOTIDE SEQUENCE [LARGE SCALE GENOMIC DNA]</scope>
    <source>
        <strain evidence="1 2">DSM 14472</strain>
    </source>
</reference>
<keyword evidence="2" id="KW-1185">Reference proteome</keyword>
<proteinExistence type="predicted"/>
<dbReference type="OrthoDB" id="9794849at2"/>
<dbReference type="InterPro" id="IPR014942">
    <property type="entry name" value="AbiEii"/>
</dbReference>
<dbReference type="KEGG" id="pste:PSTEL_20830"/>
<name>A0A089LYI4_9BACL</name>